<comment type="subunit">
    <text evidence="7 9">Part of the 50S ribosomal subunit. Forms a cluster with proteins L14 and L19.</text>
</comment>
<dbReference type="InterPro" id="IPR019927">
    <property type="entry name" value="Ribosomal_uL3_bac/org-type"/>
</dbReference>
<dbReference type="RefSeq" id="WP_212507379.1">
    <property type="nucleotide sequence ID" value="NZ_CP060696.1"/>
</dbReference>
<sequence>MQKGIIGKKIGMTQIFDAQGNVVPVTVIEAGPCAVTQKKTVENDGYESVQLGFGELKAQRVNKPLKGHFDKGDVAPKKTLREFRLNDTSSVNVGDIVKADVFAEGDRVDVQGTSKGKGWAGVIKRWNFGRLKESHGTGPVGRMGGSTGCCSDPSRVFPGKHRSGHLGAVTTTVQNLTVAKVDAENNLIAIKGAVPGPNGGIVCIRDSVKAKKA</sequence>
<evidence type="ECO:0000256" key="4">
    <source>
        <dbReference type="ARBA" id="ARBA00022980"/>
    </source>
</evidence>
<organism evidence="10 11">
    <name type="scientific">Caproicibacterium amylolyticum</name>
    <dbReference type="NCBI Taxonomy" id="2766537"/>
    <lineage>
        <taxon>Bacteria</taxon>
        <taxon>Bacillati</taxon>
        <taxon>Bacillota</taxon>
        <taxon>Clostridia</taxon>
        <taxon>Eubacteriales</taxon>
        <taxon>Oscillospiraceae</taxon>
        <taxon>Caproicibacterium</taxon>
    </lineage>
</organism>
<dbReference type="GO" id="GO:0019843">
    <property type="term" value="F:rRNA binding"/>
    <property type="evidence" value="ECO:0007669"/>
    <property type="project" value="UniProtKB-UniRule"/>
</dbReference>
<evidence type="ECO:0000256" key="9">
    <source>
        <dbReference type="RuleBase" id="RU003906"/>
    </source>
</evidence>
<evidence type="ECO:0000256" key="7">
    <source>
        <dbReference type="HAMAP-Rule" id="MF_01325"/>
    </source>
</evidence>
<keyword evidence="4 7" id="KW-0689">Ribosomal protein</keyword>
<proteinExistence type="inferred from homology"/>
<evidence type="ECO:0000256" key="6">
    <source>
        <dbReference type="ARBA" id="ARBA00035243"/>
    </source>
</evidence>
<dbReference type="EMBL" id="CP060696">
    <property type="protein sequence ID" value="QNO18315.1"/>
    <property type="molecule type" value="Genomic_DNA"/>
</dbReference>
<dbReference type="InterPro" id="IPR000597">
    <property type="entry name" value="Ribosomal_uL3"/>
</dbReference>
<name>A0A7G9WI03_9FIRM</name>
<dbReference type="PROSITE" id="PS00474">
    <property type="entry name" value="RIBOSOMAL_L3"/>
    <property type="match status" value="1"/>
</dbReference>
<keyword evidence="5 7" id="KW-0687">Ribonucleoprotein</keyword>
<dbReference type="Pfam" id="PF00297">
    <property type="entry name" value="Ribosomal_L3"/>
    <property type="match status" value="1"/>
</dbReference>
<dbReference type="PANTHER" id="PTHR11229:SF16">
    <property type="entry name" value="LARGE RIBOSOMAL SUBUNIT PROTEIN UL3C"/>
    <property type="match status" value="1"/>
</dbReference>
<keyword evidence="3 7" id="KW-0694">RNA-binding</keyword>
<dbReference type="InterPro" id="IPR019926">
    <property type="entry name" value="Ribosomal_uL3_CS"/>
</dbReference>
<dbReference type="HAMAP" id="MF_01325_B">
    <property type="entry name" value="Ribosomal_uL3_B"/>
    <property type="match status" value="1"/>
</dbReference>
<keyword evidence="2 7" id="KW-0699">rRNA-binding</keyword>
<dbReference type="GO" id="GO:0022625">
    <property type="term" value="C:cytosolic large ribosomal subunit"/>
    <property type="evidence" value="ECO:0007669"/>
    <property type="project" value="TreeGrafter"/>
</dbReference>
<evidence type="ECO:0000256" key="5">
    <source>
        <dbReference type="ARBA" id="ARBA00023274"/>
    </source>
</evidence>
<comment type="function">
    <text evidence="7 9">One of the primary rRNA binding proteins, it binds directly near the 3'-end of the 23S rRNA, where it nucleates assembly of the 50S subunit.</text>
</comment>
<dbReference type="FunFam" id="3.30.160.810:FF:000001">
    <property type="entry name" value="50S ribosomal protein L3"/>
    <property type="match status" value="1"/>
</dbReference>
<dbReference type="FunFam" id="2.40.30.10:FF:000004">
    <property type="entry name" value="50S ribosomal protein L3"/>
    <property type="match status" value="1"/>
</dbReference>
<accession>A0A7G9WI03</accession>
<dbReference type="KEGG" id="caml:H6X83_01225"/>
<dbReference type="Proteomes" id="UP000516046">
    <property type="component" value="Chromosome"/>
</dbReference>
<dbReference type="Gene3D" id="3.30.160.810">
    <property type="match status" value="1"/>
</dbReference>
<evidence type="ECO:0000256" key="3">
    <source>
        <dbReference type="ARBA" id="ARBA00022884"/>
    </source>
</evidence>
<dbReference type="Gene3D" id="2.40.30.10">
    <property type="entry name" value="Translation factors"/>
    <property type="match status" value="1"/>
</dbReference>
<evidence type="ECO:0000313" key="10">
    <source>
        <dbReference type="EMBL" id="QNO18315.1"/>
    </source>
</evidence>
<keyword evidence="11" id="KW-1185">Reference proteome</keyword>
<reference evidence="10 11" key="1">
    <citation type="submission" date="2020-08" db="EMBL/GenBank/DDBJ databases">
        <authorList>
            <person name="Ren C."/>
            <person name="Gu Y."/>
            <person name="Xu Y."/>
        </authorList>
    </citation>
    <scope>NUCLEOTIDE SEQUENCE [LARGE SCALE GENOMIC DNA]</scope>
    <source>
        <strain evidence="10 11">LBM18003</strain>
    </source>
</reference>
<dbReference type="PANTHER" id="PTHR11229">
    <property type="entry name" value="50S RIBOSOMAL PROTEIN L3"/>
    <property type="match status" value="1"/>
</dbReference>
<dbReference type="GO" id="GO:0006412">
    <property type="term" value="P:translation"/>
    <property type="evidence" value="ECO:0007669"/>
    <property type="project" value="UniProtKB-UniRule"/>
</dbReference>
<protein>
    <recommendedName>
        <fullName evidence="6 7">Large ribosomal subunit protein uL3</fullName>
    </recommendedName>
</protein>
<evidence type="ECO:0000256" key="2">
    <source>
        <dbReference type="ARBA" id="ARBA00022730"/>
    </source>
</evidence>
<evidence type="ECO:0000313" key="11">
    <source>
        <dbReference type="Proteomes" id="UP000516046"/>
    </source>
</evidence>
<gene>
    <name evidence="7 10" type="primary">rplC</name>
    <name evidence="10" type="ORF">H6X83_01225</name>
</gene>
<dbReference type="InterPro" id="IPR009000">
    <property type="entry name" value="Transl_B-barrel_sf"/>
</dbReference>
<dbReference type="SUPFAM" id="SSF50447">
    <property type="entry name" value="Translation proteins"/>
    <property type="match status" value="1"/>
</dbReference>
<dbReference type="GO" id="GO:0003735">
    <property type="term" value="F:structural constituent of ribosome"/>
    <property type="evidence" value="ECO:0007669"/>
    <property type="project" value="UniProtKB-UniRule"/>
</dbReference>
<evidence type="ECO:0000256" key="1">
    <source>
        <dbReference type="ARBA" id="ARBA00006540"/>
    </source>
</evidence>
<evidence type="ECO:0000256" key="8">
    <source>
        <dbReference type="RuleBase" id="RU003905"/>
    </source>
</evidence>
<dbReference type="NCBIfam" id="TIGR03625">
    <property type="entry name" value="L3_bact"/>
    <property type="match status" value="1"/>
</dbReference>
<comment type="similarity">
    <text evidence="1 7 8">Belongs to the universal ribosomal protein uL3 family.</text>
</comment>
<dbReference type="AlphaFoldDB" id="A0A7G9WI03"/>